<name>A0A3B1BGU3_9ZZZZ</name>
<evidence type="ECO:0000313" key="7">
    <source>
        <dbReference type="EMBL" id="VAX17516.1"/>
    </source>
</evidence>
<keyword evidence="4 6" id="KW-1133">Transmembrane helix</keyword>
<dbReference type="AlphaFoldDB" id="A0A3B1BGU3"/>
<accession>A0A3B1BGU3</accession>
<feature type="transmembrane region" description="Helical" evidence="6">
    <location>
        <begin position="12"/>
        <end position="36"/>
    </location>
</feature>
<evidence type="ECO:0000256" key="4">
    <source>
        <dbReference type="ARBA" id="ARBA00022989"/>
    </source>
</evidence>
<gene>
    <name evidence="7" type="ORF">MNBD_NITROSPINAE01-1246</name>
</gene>
<evidence type="ECO:0000256" key="5">
    <source>
        <dbReference type="ARBA" id="ARBA00023136"/>
    </source>
</evidence>
<protein>
    <submittedName>
        <fullName evidence="7">Biopolymer transport protein ExbD/TolR</fullName>
    </submittedName>
</protein>
<comment type="subcellular location">
    <subcellularLocation>
        <location evidence="1">Cell membrane</location>
        <topology evidence="1">Single-pass membrane protein</topology>
    </subcellularLocation>
</comment>
<keyword evidence="5 6" id="KW-0472">Membrane</keyword>
<organism evidence="7">
    <name type="scientific">hydrothermal vent metagenome</name>
    <dbReference type="NCBI Taxonomy" id="652676"/>
    <lineage>
        <taxon>unclassified sequences</taxon>
        <taxon>metagenomes</taxon>
        <taxon>ecological metagenomes</taxon>
    </lineage>
</organism>
<proteinExistence type="predicted"/>
<dbReference type="PANTHER" id="PTHR30558">
    <property type="entry name" value="EXBD MEMBRANE COMPONENT OF PMF-DRIVEN MACROMOLECULE IMPORT SYSTEM"/>
    <property type="match status" value="1"/>
</dbReference>
<evidence type="ECO:0000256" key="1">
    <source>
        <dbReference type="ARBA" id="ARBA00004162"/>
    </source>
</evidence>
<dbReference type="InterPro" id="IPR003400">
    <property type="entry name" value="ExbD"/>
</dbReference>
<dbReference type="GO" id="GO:0005886">
    <property type="term" value="C:plasma membrane"/>
    <property type="evidence" value="ECO:0007669"/>
    <property type="project" value="UniProtKB-SubCell"/>
</dbReference>
<sequence>MEFDHVRKGSRIPNLTPLIDIVFLLLIFFMLTAHFVQDEAIKINLPEASGAEEVNETKIVKISIDKNDNVFLDDESVDLISLEPKLVSALKSHENKSVQIRGDNDSGLGIAVSILDMARRAGATDVDIITKRP</sequence>
<dbReference type="GO" id="GO:0022857">
    <property type="term" value="F:transmembrane transporter activity"/>
    <property type="evidence" value="ECO:0007669"/>
    <property type="project" value="InterPro"/>
</dbReference>
<dbReference type="EMBL" id="UOGC01000053">
    <property type="protein sequence ID" value="VAX17516.1"/>
    <property type="molecule type" value="Genomic_DNA"/>
</dbReference>
<dbReference type="Pfam" id="PF02472">
    <property type="entry name" value="ExbD"/>
    <property type="match status" value="1"/>
</dbReference>
<keyword evidence="3 6" id="KW-0812">Transmembrane</keyword>
<evidence type="ECO:0000256" key="2">
    <source>
        <dbReference type="ARBA" id="ARBA00022475"/>
    </source>
</evidence>
<dbReference type="Gene3D" id="3.30.420.270">
    <property type="match status" value="1"/>
</dbReference>
<evidence type="ECO:0000256" key="6">
    <source>
        <dbReference type="SAM" id="Phobius"/>
    </source>
</evidence>
<keyword evidence="2" id="KW-1003">Cell membrane</keyword>
<evidence type="ECO:0000256" key="3">
    <source>
        <dbReference type="ARBA" id="ARBA00022692"/>
    </source>
</evidence>
<dbReference type="PANTHER" id="PTHR30558:SF3">
    <property type="entry name" value="BIOPOLYMER TRANSPORT PROTEIN EXBD-RELATED"/>
    <property type="match status" value="1"/>
</dbReference>
<reference evidence="7" key="1">
    <citation type="submission" date="2018-06" db="EMBL/GenBank/DDBJ databases">
        <authorList>
            <person name="Zhirakovskaya E."/>
        </authorList>
    </citation>
    <scope>NUCLEOTIDE SEQUENCE</scope>
</reference>